<keyword evidence="2" id="KW-1185">Reference proteome</keyword>
<evidence type="ECO:0000313" key="2">
    <source>
        <dbReference type="Proteomes" id="UP000018208"/>
    </source>
</evidence>
<dbReference type="EMBL" id="AUWU02000001">
    <property type="protein sequence ID" value="KAH0577627.1"/>
    <property type="molecule type" value="Genomic_DNA"/>
</dbReference>
<dbReference type="GeneID" id="94295004"/>
<proteinExistence type="predicted"/>
<organism evidence="1 2">
    <name type="scientific">Spironucleus salmonicida</name>
    <dbReference type="NCBI Taxonomy" id="348837"/>
    <lineage>
        <taxon>Eukaryota</taxon>
        <taxon>Metamonada</taxon>
        <taxon>Diplomonadida</taxon>
        <taxon>Hexamitidae</taxon>
        <taxon>Hexamitinae</taxon>
        <taxon>Spironucleus</taxon>
    </lineage>
</organism>
<dbReference type="Proteomes" id="UP000018208">
    <property type="component" value="Unassembled WGS sequence"/>
</dbReference>
<protein>
    <submittedName>
        <fullName evidence="1">Uncharacterized protein</fullName>
    </submittedName>
</protein>
<dbReference type="KEGG" id="ssao:94295004"/>
<gene>
    <name evidence="1" type="ORF">SS50377_20981</name>
</gene>
<name>A0A9P8S2E3_9EUKA</name>
<dbReference type="AlphaFoldDB" id="A0A9P8S2E3"/>
<comment type="caution">
    <text evidence="1">The sequence shown here is derived from an EMBL/GenBank/DDBJ whole genome shotgun (WGS) entry which is preliminary data.</text>
</comment>
<sequence>MNTQEKLSQLEFLRPFSQFQTKTYKQDHTMRNYIKQECTLANSQSFQRSFLPSLGNITCSMITDRQKRQLNYDQELQVQKKRNSYIFTFFKKEIGQ</sequence>
<reference evidence="1 2" key="1">
    <citation type="journal article" date="2014" name="PLoS Genet.">
        <title>The Genome of Spironucleus salmonicida Highlights a Fish Pathogen Adapted to Fluctuating Environments.</title>
        <authorList>
            <person name="Xu F."/>
            <person name="Jerlstrom-Hultqvist J."/>
            <person name="Einarsson E."/>
            <person name="Astvaldsson A."/>
            <person name="Svard S.G."/>
            <person name="Andersson J.O."/>
        </authorList>
    </citation>
    <scope>NUCLEOTIDE SEQUENCE [LARGE SCALE GENOMIC DNA]</scope>
    <source>
        <strain evidence="1 2">ATCC 50377</strain>
    </source>
</reference>
<accession>A0A9P8S2E3</accession>
<dbReference type="RefSeq" id="XP_067768400.1">
    <property type="nucleotide sequence ID" value="XM_067904918.1"/>
</dbReference>
<evidence type="ECO:0000313" key="1">
    <source>
        <dbReference type="EMBL" id="KAH0577627.1"/>
    </source>
</evidence>